<dbReference type="RefSeq" id="WP_158924383.1">
    <property type="nucleotide sequence ID" value="NZ_CP047020.1"/>
</dbReference>
<evidence type="ECO:0000313" key="2">
    <source>
        <dbReference type="EMBL" id="QHA06629.1"/>
    </source>
</evidence>
<dbReference type="AlphaFoldDB" id="A0A6I6N7M7"/>
<dbReference type="Proteomes" id="UP000436138">
    <property type="component" value="Chromosome"/>
</dbReference>
<dbReference type="InterPro" id="IPR051207">
    <property type="entry name" value="ComplexI_NDUFA9_subunit"/>
</dbReference>
<evidence type="ECO:0000259" key="1">
    <source>
        <dbReference type="Pfam" id="PF13460"/>
    </source>
</evidence>
<protein>
    <submittedName>
        <fullName evidence="2">NAD(P)H-binding protein</fullName>
    </submittedName>
</protein>
<dbReference type="KEGG" id="sbro:GQF42_28085"/>
<dbReference type="Gene3D" id="3.40.50.720">
    <property type="entry name" value="NAD(P)-binding Rossmann-like Domain"/>
    <property type="match status" value="1"/>
</dbReference>
<dbReference type="EMBL" id="CP047020">
    <property type="protein sequence ID" value="QHA06629.1"/>
    <property type="molecule type" value="Genomic_DNA"/>
</dbReference>
<proteinExistence type="predicted"/>
<gene>
    <name evidence="2" type="ORF">GQF42_28085</name>
</gene>
<dbReference type="GO" id="GO:0044877">
    <property type="term" value="F:protein-containing complex binding"/>
    <property type="evidence" value="ECO:0007669"/>
    <property type="project" value="TreeGrafter"/>
</dbReference>
<accession>A0A6I6N7M7</accession>
<dbReference type="PANTHER" id="PTHR12126:SF11">
    <property type="entry name" value="NADH DEHYDROGENASE [UBIQUINONE] 1 ALPHA SUBCOMPLEX SUBUNIT 9, MITOCHONDRIAL"/>
    <property type="match status" value="1"/>
</dbReference>
<reference evidence="2 3" key="1">
    <citation type="submission" date="2019-12" db="EMBL/GenBank/DDBJ databases">
        <title>Streptomyces sp. strain T44 isolated from rhizosphere soil of Broussonetia papyrifera.</title>
        <authorList>
            <person name="Mo P."/>
        </authorList>
    </citation>
    <scope>NUCLEOTIDE SEQUENCE [LARGE SCALE GENOMIC DNA]</scope>
    <source>
        <strain evidence="2 3">T44</strain>
    </source>
</reference>
<dbReference type="PANTHER" id="PTHR12126">
    <property type="entry name" value="NADH-UBIQUINONE OXIDOREDUCTASE 39 KDA SUBUNIT-RELATED"/>
    <property type="match status" value="1"/>
</dbReference>
<keyword evidence="3" id="KW-1185">Reference proteome</keyword>
<dbReference type="Pfam" id="PF13460">
    <property type="entry name" value="NAD_binding_10"/>
    <property type="match status" value="1"/>
</dbReference>
<organism evidence="2 3">
    <name type="scientific">Streptomyces broussonetiae</name>
    <dbReference type="NCBI Taxonomy" id="2686304"/>
    <lineage>
        <taxon>Bacteria</taxon>
        <taxon>Bacillati</taxon>
        <taxon>Actinomycetota</taxon>
        <taxon>Actinomycetes</taxon>
        <taxon>Kitasatosporales</taxon>
        <taxon>Streptomycetaceae</taxon>
        <taxon>Streptomyces</taxon>
    </lineage>
</organism>
<dbReference type="SUPFAM" id="SSF51735">
    <property type="entry name" value="NAD(P)-binding Rossmann-fold domains"/>
    <property type="match status" value="1"/>
</dbReference>
<feature type="domain" description="NAD(P)-binding" evidence="1">
    <location>
        <begin position="7"/>
        <end position="174"/>
    </location>
</feature>
<dbReference type="InterPro" id="IPR036291">
    <property type="entry name" value="NAD(P)-bd_dom_sf"/>
</dbReference>
<evidence type="ECO:0000313" key="3">
    <source>
        <dbReference type="Proteomes" id="UP000436138"/>
    </source>
</evidence>
<sequence length="248" mass="26424">MRIAVAGGTGLVGRYVVEALTAAGDQAVLISPSRGVDLLTGRGLSEALDEVEAVVDVTNSPRTAAGAATAFFEKAGRNLLAAEERAGVRRHLTLSVVGIDRASGFGYYRAKLAQEEVVRKGPIPWTILRATQFHEFAEQTLAQISGPVAIAPRLRSQPVAAREVGHALAELVKNEPQEYAPELAGPREEQVVEMARSVLRATRRRRLLVPLRLPGAAGAAMSGGALLPTGPGPRGVQTFEQWLAEHHH</sequence>
<name>A0A6I6N7M7_9ACTN</name>
<dbReference type="InterPro" id="IPR016040">
    <property type="entry name" value="NAD(P)-bd_dom"/>
</dbReference>